<evidence type="ECO:0000256" key="1">
    <source>
        <dbReference type="SAM" id="MobiDB-lite"/>
    </source>
</evidence>
<dbReference type="AlphaFoldDB" id="F4PVN5"/>
<dbReference type="Pfam" id="PF10263">
    <property type="entry name" value="SprT-like"/>
    <property type="match status" value="1"/>
</dbReference>
<dbReference type="RefSeq" id="XP_004367032.1">
    <property type="nucleotide sequence ID" value="XM_004366975.1"/>
</dbReference>
<dbReference type="Proteomes" id="UP000007797">
    <property type="component" value="Unassembled WGS sequence"/>
</dbReference>
<evidence type="ECO:0000259" key="2">
    <source>
        <dbReference type="SMART" id="SM00731"/>
    </source>
</evidence>
<evidence type="ECO:0000313" key="3">
    <source>
        <dbReference type="EMBL" id="EGG20049.1"/>
    </source>
</evidence>
<feature type="domain" description="SprT-like" evidence="2">
    <location>
        <begin position="423"/>
        <end position="586"/>
    </location>
</feature>
<name>F4PVN5_CACFS</name>
<organism evidence="3 4">
    <name type="scientific">Cavenderia fasciculata</name>
    <name type="common">Slime mold</name>
    <name type="synonym">Dictyostelium fasciculatum</name>
    <dbReference type="NCBI Taxonomy" id="261658"/>
    <lineage>
        <taxon>Eukaryota</taxon>
        <taxon>Amoebozoa</taxon>
        <taxon>Evosea</taxon>
        <taxon>Eumycetozoa</taxon>
        <taxon>Dictyostelia</taxon>
        <taxon>Acytosteliales</taxon>
        <taxon>Cavenderiaceae</taxon>
        <taxon>Cavenderia</taxon>
    </lineage>
</organism>
<protein>
    <recommendedName>
        <fullName evidence="2">SprT-like domain-containing protein</fullName>
    </recommendedName>
</protein>
<feature type="region of interest" description="Disordered" evidence="1">
    <location>
        <begin position="248"/>
        <end position="277"/>
    </location>
</feature>
<dbReference type="PANTHER" id="PTHR23099:SF0">
    <property type="entry name" value="GERM CELL NUCLEAR ACIDIC PROTEIN"/>
    <property type="match status" value="1"/>
</dbReference>
<accession>F4PVN5</accession>
<gene>
    <name evidence="3" type="ORF">DFA_07166</name>
</gene>
<proteinExistence type="predicted"/>
<dbReference type="InterPro" id="IPR006640">
    <property type="entry name" value="SprT-like_domain"/>
</dbReference>
<feature type="compositionally biased region" description="Polar residues" evidence="1">
    <location>
        <begin position="249"/>
        <end position="265"/>
    </location>
</feature>
<feature type="region of interest" description="Disordered" evidence="1">
    <location>
        <begin position="304"/>
        <end position="329"/>
    </location>
</feature>
<feature type="compositionally biased region" description="Low complexity" evidence="1">
    <location>
        <begin position="21"/>
        <end position="37"/>
    </location>
</feature>
<dbReference type="GeneID" id="14872403"/>
<dbReference type="GO" id="GO:0005634">
    <property type="term" value="C:nucleus"/>
    <property type="evidence" value="ECO:0007669"/>
    <property type="project" value="TreeGrafter"/>
</dbReference>
<feature type="compositionally biased region" description="Low complexity" evidence="1">
    <location>
        <begin position="71"/>
        <end position="155"/>
    </location>
</feature>
<keyword evidence="4" id="KW-1185">Reference proteome</keyword>
<dbReference type="SMART" id="SM00731">
    <property type="entry name" value="SprT"/>
    <property type="match status" value="1"/>
</dbReference>
<dbReference type="STRING" id="1054147.F4PVN5"/>
<reference evidence="4" key="1">
    <citation type="journal article" date="2011" name="Genome Res.">
        <title>Phylogeny-wide analysis of social amoeba genomes highlights ancient origins for complex intercellular communication.</title>
        <authorList>
            <person name="Heidel A.J."/>
            <person name="Lawal H.M."/>
            <person name="Felder M."/>
            <person name="Schilde C."/>
            <person name="Helps N.R."/>
            <person name="Tunggal B."/>
            <person name="Rivero F."/>
            <person name="John U."/>
            <person name="Schleicher M."/>
            <person name="Eichinger L."/>
            <person name="Platzer M."/>
            <person name="Noegel A.A."/>
            <person name="Schaap P."/>
            <person name="Gloeckner G."/>
        </authorList>
    </citation>
    <scope>NUCLEOTIDE SEQUENCE [LARGE SCALE GENOMIC DNA]</scope>
    <source>
        <strain evidence="4">SH3</strain>
    </source>
</reference>
<sequence>MSRRALSQRNELSAKVKDTLSKTPTKGSAPSSSTSSSNDNQTRTKKKIIVESSDDDDDQDENDEPVKPVKKSTSTTTKNTSSSTNKPSSASSSSSTTNKSSSSSSTTNKPLSSSSTLKPISSSSSITKTKPSSVESTSVSSKPVPTLSSTTSTKSKPTDQVQVERTKTKANESTTISKEEEEFKRMVMKRYQDEAKKKGWSFNPDKSYKHIDTKSMSKMILSLILLEDQQQQQQEEEEQQLLEKVHNVNLGNDSQKQSIKPTTTPKGGLSSQLKQLRRLSSSSSNIMTMLENVPLYDTNHEKVKVKEEKTTTIPTSTLPPPPSKNNNSVDDLMQNIKRLSIQPNNNKSINSTTPSSSSQQQIKIEFDDSPHLPAKPKHVYIDEMNGSMGKDDTNPNDILNVPPLNNFINATIRQYENFIMFKKEYAAIYFERMNTTIFQNRFPSHQQMIEFEQHSGLDNPQQSVAPAKVSIKENESKQRTAIIILNLNEIKTIQKMVNVLCHQMCHAATWIFNDSTVPHGTQFKYWVRLALAIYPDLSIDLCDNYNSNSKFHYKCQNKQCTVTFGRPSKLTETILCGQCNSPIVPMSSSDSTGTGTGNNHLVDKCDDAEFKAFYYEHLEEIEKKYGKQIPNEQKLSIARLKFKQLAKIQKVKLIK</sequence>
<dbReference type="PANTHER" id="PTHR23099">
    <property type="entry name" value="TRANSCRIPTIONAL REGULATOR"/>
    <property type="match status" value="1"/>
</dbReference>
<dbReference type="GO" id="GO:0006950">
    <property type="term" value="P:response to stress"/>
    <property type="evidence" value="ECO:0007669"/>
    <property type="project" value="UniProtKB-ARBA"/>
</dbReference>
<dbReference type="EMBL" id="GL883013">
    <property type="protein sequence ID" value="EGG20049.1"/>
    <property type="molecule type" value="Genomic_DNA"/>
</dbReference>
<feature type="compositionally biased region" description="Polar residues" evidence="1">
    <location>
        <begin position="1"/>
        <end position="11"/>
    </location>
</feature>
<feature type="region of interest" description="Disordered" evidence="1">
    <location>
        <begin position="1"/>
        <end position="177"/>
    </location>
</feature>
<dbReference type="OrthoDB" id="20772at2759"/>
<dbReference type="OMA" id="WLNDSPE"/>
<feature type="compositionally biased region" description="Acidic residues" evidence="1">
    <location>
        <begin position="52"/>
        <end position="63"/>
    </location>
</feature>
<dbReference type="KEGG" id="dfa:DFA_07166"/>
<evidence type="ECO:0000313" key="4">
    <source>
        <dbReference type="Proteomes" id="UP000007797"/>
    </source>
</evidence>